<evidence type="ECO:0000313" key="14">
    <source>
        <dbReference type="EMBL" id="MCB4808131.1"/>
    </source>
</evidence>
<dbReference type="Pfam" id="PF00204">
    <property type="entry name" value="DNA_gyraseB"/>
    <property type="match status" value="1"/>
</dbReference>
<dbReference type="FunFam" id="3.30.565.10:FF:000063">
    <property type="entry name" value="DNA topoisomerase (ATP-hydrolyzing)"/>
    <property type="match status" value="1"/>
</dbReference>
<feature type="domain" description="Toprim" evidence="13">
    <location>
        <begin position="408"/>
        <end position="514"/>
    </location>
</feature>
<dbReference type="SMART" id="SM00387">
    <property type="entry name" value="HATPase_c"/>
    <property type="match status" value="1"/>
</dbReference>
<dbReference type="GO" id="GO:0005524">
    <property type="term" value="F:ATP binding"/>
    <property type="evidence" value="ECO:0007669"/>
    <property type="project" value="UniProtKB-KW"/>
</dbReference>
<dbReference type="Proteomes" id="UP001139286">
    <property type="component" value="Unassembled WGS sequence"/>
</dbReference>
<dbReference type="EMBL" id="JAJAPX010000002">
    <property type="protein sequence ID" value="MCB4808131.1"/>
    <property type="molecule type" value="Genomic_DNA"/>
</dbReference>
<reference evidence="14" key="1">
    <citation type="submission" date="2021-10" db="EMBL/GenBank/DDBJ databases">
        <title>Tamlana sargassums sp. nov., and Tamlana laminarinivorans sp. nov., two new bacteria isolated from the brown alga.</title>
        <authorList>
            <person name="Li J."/>
        </authorList>
    </citation>
    <scope>NUCLEOTIDE SEQUENCE</scope>
    <source>
        <strain evidence="14">62-3</strain>
    </source>
</reference>
<dbReference type="InterPro" id="IPR003594">
    <property type="entry name" value="HATPase_dom"/>
</dbReference>
<dbReference type="InterPro" id="IPR036890">
    <property type="entry name" value="HATPase_C_sf"/>
</dbReference>
<dbReference type="SMART" id="SM00433">
    <property type="entry name" value="TOP2c"/>
    <property type="match status" value="1"/>
</dbReference>
<feature type="coiled-coil region" evidence="12">
    <location>
        <begin position="345"/>
        <end position="372"/>
    </location>
</feature>
<dbReference type="InterPro" id="IPR013759">
    <property type="entry name" value="Topo_IIA_B_C"/>
</dbReference>
<dbReference type="InterPro" id="IPR014721">
    <property type="entry name" value="Ribsml_uS5_D2-typ_fold_subgr"/>
</dbReference>
<dbReference type="SUPFAM" id="SSF54211">
    <property type="entry name" value="Ribosomal protein S5 domain 2-like"/>
    <property type="match status" value="1"/>
</dbReference>
<evidence type="ECO:0000256" key="2">
    <source>
        <dbReference type="ARBA" id="ARBA00001946"/>
    </source>
</evidence>
<keyword evidence="5" id="KW-0547">Nucleotide-binding</keyword>
<keyword evidence="12" id="KW-0175">Coiled coil</keyword>
<comment type="subunit">
    <text evidence="11">Heterotetramer composed of ParC and ParE.</text>
</comment>
<dbReference type="PRINTS" id="PR00418">
    <property type="entry name" value="TPI2FAMILY"/>
</dbReference>
<dbReference type="Gene3D" id="3.40.50.670">
    <property type="match status" value="1"/>
</dbReference>
<dbReference type="Pfam" id="PF01751">
    <property type="entry name" value="Toprim"/>
    <property type="match status" value="1"/>
</dbReference>
<keyword evidence="6" id="KW-0067">ATP-binding</keyword>
<dbReference type="Pfam" id="PF02518">
    <property type="entry name" value="HATPase_c"/>
    <property type="match status" value="1"/>
</dbReference>
<dbReference type="InterPro" id="IPR013506">
    <property type="entry name" value="Topo_IIA_bsu_dom2"/>
</dbReference>
<dbReference type="CDD" id="cd01030">
    <property type="entry name" value="TOPRIM_TopoIIA_like"/>
    <property type="match status" value="1"/>
</dbReference>
<dbReference type="SUPFAM" id="SSF56719">
    <property type="entry name" value="Type II DNA topoisomerase"/>
    <property type="match status" value="1"/>
</dbReference>
<evidence type="ECO:0000256" key="4">
    <source>
        <dbReference type="ARBA" id="ARBA00022723"/>
    </source>
</evidence>
<keyword evidence="8" id="KW-0799">Topoisomerase</keyword>
<dbReference type="RefSeq" id="WP_226695545.1">
    <property type="nucleotide sequence ID" value="NZ_JAJAPX010000002.1"/>
</dbReference>
<comment type="caution">
    <text evidence="14">The sequence shown here is derived from an EMBL/GenBank/DDBJ whole genome shotgun (WGS) entry which is preliminary data.</text>
</comment>
<gene>
    <name evidence="14" type="ORF">LG651_07680</name>
</gene>
<dbReference type="InterPro" id="IPR013760">
    <property type="entry name" value="Topo_IIA-like_dom_sf"/>
</dbReference>
<evidence type="ECO:0000256" key="11">
    <source>
        <dbReference type="ARBA" id="ARBA00063644"/>
    </source>
</evidence>
<comment type="cofactor">
    <cofactor evidence="2">
        <name>Mg(2+)</name>
        <dbReference type="ChEBI" id="CHEBI:18420"/>
    </cofactor>
</comment>
<name>A0A9X1L6U0_9FLAO</name>
<dbReference type="Gene3D" id="3.30.230.10">
    <property type="match status" value="1"/>
</dbReference>
<keyword evidence="10" id="KW-0413">Isomerase</keyword>
<dbReference type="PANTHER" id="PTHR45866">
    <property type="entry name" value="DNA GYRASE/TOPOISOMERASE SUBUNIT B"/>
    <property type="match status" value="1"/>
</dbReference>
<comment type="catalytic activity">
    <reaction evidence="1">
        <text>ATP-dependent breakage, passage and rejoining of double-stranded DNA.</text>
        <dbReference type="EC" id="5.6.2.2"/>
    </reaction>
</comment>
<evidence type="ECO:0000256" key="9">
    <source>
        <dbReference type="ARBA" id="ARBA00023125"/>
    </source>
</evidence>
<keyword evidence="15" id="KW-1185">Reference proteome</keyword>
<evidence type="ECO:0000256" key="7">
    <source>
        <dbReference type="ARBA" id="ARBA00022842"/>
    </source>
</evidence>
<dbReference type="FunFam" id="3.40.50.670:FF:000006">
    <property type="entry name" value="DNA topoisomerase (ATP-hydrolyzing)"/>
    <property type="match status" value="1"/>
</dbReference>
<organism evidence="14 15">
    <name type="scientific">Neotamlana sargassicola</name>
    <dbReference type="NCBI Taxonomy" id="2883125"/>
    <lineage>
        <taxon>Bacteria</taxon>
        <taxon>Pseudomonadati</taxon>
        <taxon>Bacteroidota</taxon>
        <taxon>Flavobacteriia</taxon>
        <taxon>Flavobacteriales</taxon>
        <taxon>Flavobacteriaceae</taxon>
        <taxon>Neotamlana</taxon>
    </lineage>
</organism>
<dbReference type="InterPro" id="IPR006171">
    <property type="entry name" value="TOPRIM_dom"/>
</dbReference>
<evidence type="ECO:0000256" key="1">
    <source>
        <dbReference type="ARBA" id="ARBA00000185"/>
    </source>
</evidence>
<keyword evidence="7" id="KW-0460">Magnesium</keyword>
<evidence type="ECO:0000256" key="6">
    <source>
        <dbReference type="ARBA" id="ARBA00022840"/>
    </source>
</evidence>
<dbReference type="CDD" id="cd00822">
    <property type="entry name" value="TopoII_Trans_DNA_gyrase"/>
    <property type="match status" value="1"/>
</dbReference>
<dbReference type="InterPro" id="IPR001241">
    <property type="entry name" value="Topo_IIA"/>
</dbReference>
<dbReference type="Gene3D" id="3.30.565.10">
    <property type="entry name" value="Histidine kinase-like ATPase, C-terminal domain"/>
    <property type="match status" value="1"/>
</dbReference>
<dbReference type="EC" id="5.6.2.2" evidence="3"/>
<dbReference type="PROSITE" id="PS00177">
    <property type="entry name" value="TOPOISOMERASE_II"/>
    <property type="match status" value="1"/>
</dbReference>
<dbReference type="AlphaFoldDB" id="A0A9X1L6U0"/>
<dbReference type="PANTHER" id="PTHR45866:SF2">
    <property type="entry name" value="DNA TOPOISOMERASE (ATP-HYDROLYZING)"/>
    <property type="match status" value="1"/>
</dbReference>
<protein>
    <recommendedName>
        <fullName evidence="3">DNA topoisomerase (ATP-hydrolyzing)</fullName>
        <ecNumber evidence="3">5.6.2.2</ecNumber>
    </recommendedName>
</protein>
<keyword evidence="4" id="KW-0479">Metal-binding</keyword>
<accession>A0A9X1L6U0</accession>
<sequence>MAEQTNYTEDNIRSLDWKEHIRMRPGMYIGKLGDGSSPDDGIYILLKEVLDNSIDEFVMGAGKTIEISIQGSKVIVRDYGRGIPLGKVVDVVSKMNTGGKYDSKAFKKSVGLNGVGTKAVNALSTYFRVESTRDGKSASAEFEKGELTGKDMLDDTSRRKGTKVSFVPDESIFKNYKFRSEYVVKMLKNYVYLNPGLTIVFNGEKYYSENGLKDLLSEKINESDLLYPIIHLRGDDIEIALTHSKTQYSEEYNSFVNGQNTTQGGTHLNAFREAIVKTIREFYGKSYDASDVRKSIVSAIAIKVMEPVFESQTKTKLGSTDMGGDYPTVRTYINDFVKNKLDNYLHKNTDTAEKLQKKILQAERERKELSGIRKLARDRAKKASLHNKKLRDCRVHFGDTKNERNLETTLFITEGDSASGSITKSRDVNTQAVFSLKGKPLNCYGLTKKIVYENEEFNLLQAALNIEESLEDLRYNNVVIATDADVDGMHIRLLLITFFLQFFPEVIKEGHLYILQTPLFRVRNKKETIYCYTEEERINAIEKLKPKPEITRFKGLGEISPDEFKHFIGDDIRLDPVMLDEGMSIEDLLSFYMGKNTPTRQEFIIENLKVELDLIEEEKAS</sequence>
<evidence type="ECO:0000259" key="13">
    <source>
        <dbReference type="PROSITE" id="PS50880"/>
    </source>
</evidence>
<evidence type="ECO:0000256" key="8">
    <source>
        <dbReference type="ARBA" id="ARBA00023029"/>
    </source>
</evidence>
<dbReference type="SUPFAM" id="SSF55874">
    <property type="entry name" value="ATPase domain of HSP90 chaperone/DNA topoisomerase II/histidine kinase"/>
    <property type="match status" value="1"/>
</dbReference>
<dbReference type="GO" id="GO:0046872">
    <property type="term" value="F:metal ion binding"/>
    <property type="evidence" value="ECO:0007669"/>
    <property type="project" value="UniProtKB-KW"/>
</dbReference>
<evidence type="ECO:0000256" key="10">
    <source>
        <dbReference type="ARBA" id="ARBA00023235"/>
    </source>
</evidence>
<evidence type="ECO:0000313" key="15">
    <source>
        <dbReference type="Proteomes" id="UP001139286"/>
    </source>
</evidence>
<dbReference type="GO" id="GO:0003918">
    <property type="term" value="F:DNA topoisomerase type II (double strand cut, ATP-hydrolyzing) activity"/>
    <property type="evidence" value="ECO:0007669"/>
    <property type="project" value="UniProtKB-EC"/>
</dbReference>
<dbReference type="InterPro" id="IPR018522">
    <property type="entry name" value="TopoIIA_CS"/>
</dbReference>
<evidence type="ECO:0000256" key="3">
    <source>
        <dbReference type="ARBA" id="ARBA00012895"/>
    </source>
</evidence>
<dbReference type="GO" id="GO:0006265">
    <property type="term" value="P:DNA topological change"/>
    <property type="evidence" value="ECO:0007669"/>
    <property type="project" value="InterPro"/>
</dbReference>
<dbReference type="InterPro" id="IPR020568">
    <property type="entry name" value="Ribosomal_Su5_D2-typ_SF"/>
</dbReference>
<dbReference type="GO" id="GO:0003677">
    <property type="term" value="F:DNA binding"/>
    <property type="evidence" value="ECO:0007669"/>
    <property type="project" value="UniProtKB-KW"/>
</dbReference>
<dbReference type="PROSITE" id="PS50880">
    <property type="entry name" value="TOPRIM"/>
    <property type="match status" value="1"/>
</dbReference>
<evidence type="ECO:0000256" key="5">
    <source>
        <dbReference type="ARBA" id="ARBA00022741"/>
    </source>
</evidence>
<keyword evidence="9" id="KW-0238">DNA-binding</keyword>
<proteinExistence type="predicted"/>
<evidence type="ECO:0000256" key="12">
    <source>
        <dbReference type="SAM" id="Coils"/>
    </source>
</evidence>